<protein>
    <recommendedName>
        <fullName evidence="2">RING-type domain-containing protein</fullName>
    </recommendedName>
</protein>
<proteinExistence type="predicted"/>
<comment type="caution">
    <text evidence="3">The sequence shown here is derived from an EMBL/GenBank/DDBJ whole genome shotgun (WGS) entry which is preliminary data.</text>
</comment>
<feature type="domain" description="RING-type" evidence="2">
    <location>
        <begin position="15"/>
        <end position="60"/>
    </location>
</feature>
<dbReference type="Gene3D" id="3.30.40.10">
    <property type="entry name" value="Zinc/RING finger domain, C3HC4 (zinc finger)"/>
    <property type="match status" value="1"/>
</dbReference>
<dbReference type="SMART" id="SM00184">
    <property type="entry name" value="RING"/>
    <property type="match status" value="1"/>
</dbReference>
<organism evidence="3 4">
    <name type="scientific">Rubroshorea leprosula</name>
    <dbReference type="NCBI Taxonomy" id="152421"/>
    <lineage>
        <taxon>Eukaryota</taxon>
        <taxon>Viridiplantae</taxon>
        <taxon>Streptophyta</taxon>
        <taxon>Embryophyta</taxon>
        <taxon>Tracheophyta</taxon>
        <taxon>Spermatophyta</taxon>
        <taxon>Magnoliopsida</taxon>
        <taxon>eudicotyledons</taxon>
        <taxon>Gunneridae</taxon>
        <taxon>Pentapetalae</taxon>
        <taxon>rosids</taxon>
        <taxon>malvids</taxon>
        <taxon>Malvales</taxon>
        <taxon>Dipterocarpaceae</taxon>
        <taxon>Rubroshorea</taxon>
    </lineage>
</organism>
<evidence type="ECO:0000313" key="3">
    <source>
        <dbReference type="EMBL" id="GKU85451.1"/>
    </source>
</evidence>
<name>A0AAV5HE89_9ROSI</name>
<evidence type="ECO:0000259" key="2">
    <source>
        <dbReference type="PROSITE" id="PS50089"/>
    </source>
</evidence>
<dbReference type="PANTHER" id="PTHR46798">
    <property type="entry name" value="OS09G0511500 PROTEIN"/>
    <property type="match status" value="1"/>
</dbReference>
<dbReference type="SUPFAM" id="SSF57850">
    <property type="entry name" value="RING/U-box"/>
    <property type="match status" value="1"/>
</dbReference>
<keyword evidence="1" id="KW-0479">Metal-binding</keyword>
<gene>
    <name evidence="3" type="ORF">SLEP1_g129</name>
</gene>
<dbReference type="AlphaFoldDB" id="A0AAV5HE89"/>
<keyword evidence="1" id="KW-0862">Zinc</keyword>
<evidence type="ECO:0000256" key="1">
    <source>
        <dbReference type="PROSITE-ProRule" id="PRU00175"/>
    </source>
</evidence>
<dbReference type="GO" id="GO:0008270">
    <property type="term" value="F:zinc ion binding"/>
    <property type="evidence" value="ECO:0007669"/>
    <property type="project" value="UniProtKB-KW"/>
</dbReference>
<dbReference type="InterPro" id="IPR013083">
    <property type="entry name" value="Znf_RING/FYVE/PHD"/>
</dbReference>
<dbReference type="PANTHER" id="PTHR46798:SF20">
    <property type="entry name" value="RING-TYPE DOMAIN-CONTAINING PROTEIN"/>
    <property type="match status" value="1"/>
</dbReference>
<dbReference type="InterPro" id="IPR001841">
    <property type="entry name" value="Znf_RING"/>
</dbReference>
<sequence length="97" mass="10726">MAATSAASSSSLDNCPICWDELSTNSGRTLVTLQCSHKFHLDCIGSTFNSFGEMRCPLCRAIENGTWIIPEERADQAASDTEGFEFEEWDLFPIQEG</sequence>
<dbReference type="Pfam" id="PF13639">
    <property type="entry name" value="zf-RING_2"/>
    <property type="match status" value="1"/>
</dbReference>
<keyword evidence="4" id="KW-1185">Reference proteome</keyword>
<evidence type="ECO:0000313" key="4">
    <source>
        <dbReference type="Proteomes" id="UP001054252"/>
    </source>
</evidence>
<dbReference type="GO" id="GO:0004842">
    <property type="term" value="F:ubiquitin-protein transferase activity"/>
    <property type="evidence" value="ECO:0007669"/>
    <property type="project" value="InterPro"/>
</dbReference>
<dbReference type="PROSITE" id="PS50089">
    <property type="entry name" value="ZF_RING_2"/>
    <property type="match status" value="1"/>
</dbReference>
<dbReference type="InterPro" id="IPR044274">
    <property type="entry name" value="RFI2"/>
</dbReference>
<accession>A0AAV5HE89</accession>
<reference evidence="3 4" key="1">
    <citation type="journal article" date="2021" name="Commun. Biol.">
        <title>The genome of Shorea leprosula (Dipterocarpaceae) highlights the ecological relevance of drought in aseasonal tropical rainforests.</title>
        <authorList>
            <person name="Ng K.K.S."/>
            <person name="Kobayashi M.J."/>
            <person name="Fawcett J.A."/>
            <person name="Hatakeyama M."/>
            <person name="Paape T."/>
            <person name="Ng C.H."/>
            <person name="Ang C.C."/>
            <person name="Tnah L.H."/>
            <person name="Lee C.T."/>
            <person name="Nishiyama T."/>
            <person name="Sese J."/>
            <person name="O'Brien M.J."/>
            <person name="Copetti D."/>
            <person name="Mohd Noor M.I."/>
            <person name="Ong R.C."/>
            <person name="Putra M."/>
            <person name="Sireger I.Z."/>
            <person name="Indrioko S."/>
            <person name="Kosugi Y."/>
            <person name="Izuno A."/>
            <person name="Isagi Y."/>
            <person name="Lee S.L."/>
            <person name="Shimizu K.K."/>
        </authorList>
    </citation>
    <scope>NUCLEOTIDE SEQUENCE [LARGE SCALE GENOMIC DNA]</scope>
    <source>
        <strain evidence="3">214</strain>
    </source>
</reference>
<keyword evidence="1" id="KW-0863">Zinc-finger</keyword>
<dbReference type="Proteomes" id="UP001054252">
    <property type="component" value="Unassembled WGS sequence"/>
</dbReference>
<dbReference type="EMBL" id="BPVZ01000001">
    <property type="protein sequence ID" value="GKU85451.1"/>
    <property type="molecule type" value="Genomic_DNA"/>
</dbReference>